<feature type="domain" description="Glycosyl transferase family 1" evidence="3">
    <location>
        <begin position="235"/>
        <end position="393"/>
    </location>
</feature>
<dbReference type="PANTHER" id="PTHR12526:SF510">
    <property type="entry name" value="D-INOSITOL 3-PHOSPHATE GLYCOSYLTRANSFERASE"/>
    <property type="match status" value="1"/>
</dbReference>
<dbReference type="Pfam" id="PF00534">
    <property type="entry name" value="Glycos_transf_1"/>
    <property type="match status" value="1"/>
</dbReference>
<keyword evidence="2" id="KW-0808">Transferase</keyword>
<evidence type="ECO:0000256" key="2">
    <source>
        <dbReference type="ARBA" id="ARBA00022679"/>
    </source>
</evidence>
<dbReference type="RefSeq" id="WP_344925770.1">
    <property type="nucleotide sequence ID" value="NZ_BAAAYK010000038.1"/>
</dbReference>
<keyword evidence="1" id="KW-0328">Glycosyltransferase</keyword>
<comment type="caution">
    <text evidence="4">The sequence shown here is derived from an EMBL/GenBank/DDBJ whole genome shotgun (WGS) entry which is preliminary data.</text>
</comment>
<dbReference type="PANTHER" id="PTHR12526">
    <property type="entry name" value="GLYCOSYLTRANSFERASE"/>
    <property type="match status" value="1"/>
</dbReference>
<sequence length="425" mass="45438">MITSAPASTVAVLIHDGYYGHGTGAGAANRAFLRVLAEVLPADVRLLLLPVRLAPDSPEHREHEPQDLAGVLARAEVHPLDNGTSGTDRFGGVANFRALAAAAGQVLRDQVGRRGESCLCIAFDVPFFGLAETAPEQVHLVLVPRSTGMLHQPQDLARTRWERHCLLSAVRRGARIGWISRFMAEHLRTDYRVPPAALVALPDGLTDADRPSPAAELLPPGADPVVLGSPNLRNGFLLSFGRAEPYKGFQDLIAALALVRRRRPPALVLAAVSEGPGRTRFQQRLVAQLRATGVPAVFLGDFDPRIRSLLTRPELRGVIVPSRSEPFGRIPLEAHAAGAAPVVATRAGGLAEQITDGHTGFSAEPADPASLAAALTRALELTPAARARMRRAAMAATVHFDHRLAVIRFLRANGYGVGAEERRTG</sequence>
<keyword evidence="5" id="KW-1185">Reference proteome</keyword>
<evidence type="ECO:0000256" key="1">
    <source>
        <dbReference type="ARBA" id="ARBA00022676"/>
    </source>
</evidence>
<dbReference type="SUPFAM" id="SSF53756">
    <property type="entry name" value="UDP-Glycosyltransferase/glycogen phosphorylase"/>
    <property type="match status" value="1"/>
</dbReference>
<organism evidence="4 5">
    <name type="scientific">Saccharopolyspora gregorii</name>
    <dbReference type="NCBI Taxonomy" id="33914"/>
    <lineage>
        <taxon>Bacteria</taxon>
        <taxon>Bacillati</taxon>
        <taxon>Actinomycetota</taxon>
        <taxon>Actinomycetes</taxon>
        <taxon>Pseudonocardiales</taxon>
        <taxon>Pseudonocardiaceae</taxon>
        <taxon>Saccharopolyspora</taxon>
    </lineage>
</organism>
<dbReference type="Proteomes" id="UP001500483">
    <property type="component" value="Unassembled WGS sequence"/>
</dbReference>
<evidence type="ECO:0000313" key="4">
    <source>
        <dbReference type="EMBL" id="GAA3356362.1"/>
    </source>
</evidence>
<dbReference type="Gene3D" id="3.40.50.2000">
    <property type="entry name" value="Glycogen Phosphorylase B"/>
    <property type="match status" value="1"/>
</dbReference>
<protein>
    <recommendedName>
        <fullName evidence="3">Glycosyl transferase family 1 domain-containing protein</fullName>
    </recommendedName>
</protein>
<dbReference type="InterPro" id="IPR001296">
    <property type="entry name" value="Glyco_trans_1"/>
</dbReference>
<evidence type="ECO:0000259" key="3">
    <source>
        <dbReference type="Pfam" id="PF00534"/>
    </source>
</evidence>
<dbReference type="CDD" id="cd03801">
    <property type="entry name" value="GT4_PimA-like"/>
    <property type="match status" value="1"/>
</dbReference>
<gene>
    <name evidence="4" type="ORF">GCM10020366_20130</name>
</gene>
<name>A0ABP6RTK6_9PSEU</name>
<dbReference type="EMBL" id="BAAAYK010000038">
    <property type="protein sequence ID" value="GAA3356362.1"/>
    <property type="molecule type" value="Genomic_DNA"/>
</dbReference>
<accession>A0ABP6RTK6</accession>
<reference evidence="5" key="1">
    <citation type="journal article" date="2019" name="Int. J. Syst. Evol. Microbiol.">
        <title>The Global Catalogue of Microorganisms (GCM) 10K type strain sequencing project: providing services to taxonomists for standard genome sequencing and annotation.</title>
        <authorList>
            <consortium name="The Broad Institute Genomics Platform"/>
            <consortium name="The Broad Institute Genome Sequencing Center for Infectious Disease"/>
            <person name="Wu L."/>
            <person name="Ma J."/>
        </authorList>
    </citation>
    <scope>NUCLEOTIDE SEQUENCE [LARGE SCALE GENOMIC DNA]</scope>
    <source>
        <strain evidence="5">JCM 9687</strain>
    </source>
</reference>
<proteinExistence type="predicted"/>
<evidence type="ECO:0000313" key="5">
    <source>
        <dbReference type="Proteomes" id="UP001500483"/>
    </source>
</evidence>